<dbReference type="InterPro" id="IPR000866">
    <property type="entry name" value="AhpC/TSA"/>
</dbReference>
<evidence type="ECO:0000256" key="3">
    <source>
        <dbReference type="ARBA" id="ARBA00023157"/>
    </source>
</evidence>
<dbReference type="InterPro" id="IPR013766">
    <property type="entry name" value="Thioredoxin_domain"/>
</dbReference>
<evidence type="ECO:0000259" key="5">
    <source>
        <dbReference type="PROSITE" id="PS51352"/>
    </source>
</evidence>
<proteinExistence type="predicted"/>
<dbReference type="InterPro" id="IPR036249">
    <property type="entry name" value="Thioredoxin-like_sf"/>
</dbReference>
<dbReference type="RefSeq" id="WP_008291741.1">
    <property type="nucleotide sequence ID" value="NZ_JRQD01000002.1"/>
</dbReference>
<feature type="domain" description="Thioredoxin" evidence="5">
    <location>
        <begin position="26"/>
        <end position="166"/>
    </location>
</feature>
<evidence type="ECO:0000313" key="7">
    <source>
        <dbReference type="Proteomes" id="UP000029999"/>
    </source>
</evidence>
<accession>A0A0A0BIA2</accession>
<evidence type="ECO:0000256" key="4">
    <source>
        <dbReference type="ARBA" id="ARBA00023284"/>
    </source>
</evidence>
<dbReference type="Gene3D" id="3.40.30.10">
    <property type="entry name" value="Glutaredoxin"/>
    <property type="match status" value="1"/>
</dbReference>
<dbReference type="GO" id="GO:0016491">
    <property type="term" value="F:oxidoreductase activity"/>
    <property type="evidence" value="ECO:0007669"/>
    <property type="project" value="InterPro"/>
</dbReference>
<dbReference type="InterPro" id="IPR050553">
    <property type="entry name" value="Thioredoxin_ResA/DsbE_sf"/>
</dbReference>
<organism evidence="6 7">
    <name type="scientific">Methylophaga thiooxydans</name>
    <dbReference type="NCBI Taxonomy" id="392484"/>
    <lineage>
        <taxon>Bacteria</taxon>
        <taxon>Pseudomonadati</taxon>
        <taxon>Pseudomonadota</taxon>
        <taxon>Gammaproteobacteria</taxon>
        <taxon>Thiotrichales</taxon>
        <taxon>Piscirickettsiaceae</taxon>
        <taxon>Methylophaga</taxon>
    </lineage>
</organism>
<protein>
    <submittedName>
        <fullName evidence="6">Putative thioredoxin</fullName>
    </submittedName>
</protein>
<evidence type="ECO:0000256" key="1">
    <source>
        <dbReference type="ARBA" id="ARBA00004196"/>
    </source>
</evidence>
<dbReference type="PROSITE" id="PS51352">
    <property type="entry name" value="THIOREDOXIN_2"/>
    <property type="match status" value="1"/>
</dbReference>
<sequence>MKPVIKNLLIVLIVAFAAVVSFLVMPPSQQAMPEISFTDIDGGEHQLVDYQGNPILMIFWATDCPGCIKEMPELIALHDEYAEQGLKMISVAMPHDYPEHIKTMRKQKGLPYLITWDKTGEISEAFDNVRVTPTHFLISPEGEIVMRKIGALKSEQLKQRLAAMGLEPIQS</sequence>
<comment type="subcellular location">
    <subcellularLocation>
        <location evidence="1">Cell envelope</location>
    </subcellularLocation>
</comment>
<dbReference type="STRING" id="392484.LP43_1028"/>
<dbReference type="PANTHER" id="PTHR42852:SF6">
    <property type="entry name" value="THIOL:DISULFIDE INTERCHANGE PROTEIN DSBE"/>
    <property type="match status" value="1"/>
</dbReference>
<dbReference type="CDD" id="cd02966">
    <property type="entry name" value="TlpA_like_family"/>
    <property type="match status" value="1"/>
</dbReference>
<dbReference type="GO" id="GO:0016209">
    <property type="term" value="F:antioxidant activity"/>
    <property type="evidence" value="ECO:0007669"/>
    <property type="project" value="InterPro"/>
</dbReference>
<reference evidence="6 7" key="1">
    <citation type="submission" date="2014-09" db="EMBL/GenBank/DDBJ databases">
        <authorList>
            <person name="Grob C."/>
            <person name="Taubert M."/>
            <person name="Howat A.M."/>
            <person name="Burns O.J."/>
            <person name="Dixon J.L."/>
            <person name="Chen Y."/>
            <person name="Murrell J.C."/>
        </authorList>
    </citation>
    <scope>NUCLEOTIDE SEQUENCE [LARGE SCALE GENOMIC DNA]</scope>
    <source>
        <strain evidence="6">L4</strain>
    </source>
</reference>
<dbReference type="PANTHER" id="PTHR42852">
    <property type="entry name" value="THIOL:DISULFIDE INTERCHANGE PROTEIN DSBE"/>
    <property type="match status" value="1"/>
</dbReference>
<keyword evidence="3" id="KW-1015">Disulfide bond</keyword>
<keyword evidence="2" id="KW-0201">Cytochrome c-type biogenesis</keyword>
<comment type="caution">
    <text evidence="6">The sequence shown here is derived from an EMBL/GenBank/DDBJ whole genome shotgun (WGS) entry which is preliminary data.</text>
</comment>
<dbReference type="EMBL" id="JRQD01000002">
    <property type="protein sequence ID" value="KGM07417.1"/>
    <property type="molecule type" value="Genomic_DNA"/>
</dbReference>
<dbReference type="Pfam" id="PF00578">
    <property type="entry name" value="AhpC-TSA"/>
    <property type="match status" value="1"/>
</dbReference>
<dbReference type="AlphaFoldDB" id="A0A0A0BIA2"/>
<evidence type="ECO:0000256" key="2">
    <source>
        <dbReference type="ARBA" id="ARBA00022748"/>
    </source>
</evidence>
<dbReference type="GO" id="GO:0030313">
    <property type="term" value="C:cell envelope"/>
    <property type="evidence" value="ECO:0007669"/>
    <property type="project" value="UniProtKB-SubCell"/>
</dbReference>
<gene>
    <name evidence="6" type="ORF">LP43_1028</name>
</gene>
<dbReference type="SUPFAM" id="SSF52833">
    <property type="entry name" value="Thioredoxin-like"/>
    <property type="match status" value="1"/>
</dbReference>
<dbReference type="Proteomes" id="UP000029999">
    <property type="component" value="Unassembled WGS sequence"/>
</dbReference>
<keyword evidence="4" id="KW-0676">Redox-active center</keyword>
<name>A0A0A0BIA2_9GAMM</name>
<evidence type="ECO:0000313" key="6">
    <source>
        <dbReference type="EMBL" id="KGM07417.1"/>
    </source>
</evidence>
<dbReference type="GO" id="GO:0017004">
    <property type="term" value="P:cytochrome complex assembly"/>
    <property type="evidence" value="ECO:0007669"/>
    <property type="project" value="UniProtKB-KW"/>
</dbReference>